<dbReference type="Gene3D" id="3.90.550.10">
    <property type="entry name" value="Spore Coat Polysaccharide Biosynthesis Protein SpsA, Chain A"/>
    <property type="match status" value="1"/>
</dbReference>
<gene>
    <name evidence="1" type="ORF">A8C75_11335</name>
</gene>
<evidence type="ECO:0000313" key="2">
    <source>
        <dbReference type="Proteomes" id="UP000078070"/>
    </source>
</evidence>
<name>A0A1A9EYP6_9GAMM</name>
<dbReference type="PANTHER" id="PTHR36529:SF1">
    <property type="entry name" value="GLYCOSYLTRANSFERASE"/>
    <property type="match status" value="1"/>
</dbReference>
<dbReference type="InterPro" id="IPR018641">
    <property type="entry name" value="Trfase_1_rSAM/seldom-assoc"/>
</dbReference>
<organism evidence="1 2">
    <name type="scientific">Marinobacterium aestuarii</name>
    <dbReference type="NCBI Taxonomy" id="1821621"/>
    <lineage>
        <taxon>Bacteria</taxon>
        <taxon>Pseudomonadati</taxon>
        <taxon>Pseudomonadota</taxon>
        <taxon>Gammaproteobacteria</taxon>
        <taxon>Oceanospirillales</taxon>
        <taxon>Oceanospirillaceae</taxon>
        <taxon>Marinobacterium</taxon>
    </lineage>
</organism>
<reference evidence="2" key="1">
    <citation type="submission" date="2016-05" db="EMBL/GenBank/DDBJ databases">
        <authorList>
            <person name="Baek K."/>
            <person name="Yang S.-J."/>
        </authorList>
    </citation>
    <scope>NUCLEOTIDE SEQUENCE [LARGE SCALE GENOMIC DNA]</scope>
    <source>
        <strain evidence="2">ST58-10</strain>
    </source>
</reference>
<dbReference type="KEGG" id="mars:A8C75_11335"/>
<keyword evidence="2" id="KW-1185">Reference proteome</keyword>
<protein>
    <recommendedName>
        <fullName evidence="3">Flagellar biosynthesis protein FlgB</fullName>
    </recommendedName>
</protein>
<dbReference type="AlphaFoldDB" id="A0A1A9EYP6"/>
<dbReference type="Proteomes" id="UP000078070">
    <property type="component" value="Chromosome"/>
</dbReference>
<dbReference type="EMBL" id="CP015839">
    <property type="protein sequence ID" value="ANG63015.1"/>
    <property type="molecule type" value="Genomic_DNA"/>
</dbReference>
<dbReference type="STRING" id="1821621.A8C75_11335"/>
<dbReference type="Pfam" id="PF09837">
    <property type="entry name" value="DUF2064"/>
    <property type="match status" value="1"/>
</dbReference>
<dbReference type="SUPFAM" id="SSF53448">
    <property type="entry name" value="Nucleotide-diphospho-sugar transferases"/>
    <property type="match status" value="1"/>
</dbReference>
<dbReference type="InterPro" id="IPR029044">
    <property type="entry name" value="Nucleotide-diphossugar_trans"/>
</dbReference>
<evidence type="ECO:0000313" key="1">
    <source>
        <dbReference type="EMBL" id="ANG63015.1"/>
    </source>
</evidence>
<dbReference type="RefSeq" id="WP_067382161.1">
    <property type="nucleotide sequence ID" value="NZ_CP015839.1"/>
</dbReference>
<reference evidence="1 2" key="2">
    <citation type="journal article" date="2018" name="Int. J. Syst. Evol. Microbiol.">
        <title>Marinobacterium aestuarii sp. nov., a benzene-degrading marine bacterium isolated from estuary sediment.</title>
        <authorList>
            <person name="Bae S.S."/>
            <person name="Jung J."/>
            <person name="Chung D."/>
            <person name="Baek K."/>
        </authorList>
    </citation>
    <scope>NUCLEOTIDE SEQUENCE [LARGE SCALE GENOMIC DNA]</scope>
    <source>
        <strain evidence="1 2">ST58-10</strain>
    </source>
</reference>
<proteinExistence type="predicted"/>
<accession>A0A1A9EYP6</accession>
<evidence type="ECO:0008006" key="3">
    <source>
        <dbReference type="Google" id="ProtNLM"/>
    </source>
</evidence>
<sequence length="215" mass="23337">MTLILFCKRPRLGIGKQRLARVLGQQGAFRIADMLHQCALAQLASWPGRSVIACADAADCDSYQAEHPWLDTVIAQQGDNLGQRINHVERQLRAAGHERLIIIGSDMPEQTPDQLLAAAEKLAQHDIVLSGATDGGVTLMAAAVAWPDLDALPWSTPELGQALVQCCEQAGLSVGWVTPCDDVDLVADLRRLRASLVDDPRAPQQALRKLIQELV</sequence>
<dbReference type="PANTHER" id="PTHR36529">
    <property type="entry name" value="SLL1095 PROTEIN"/>
    <property type="match status" value="1"/>
</dbReference>